<proteinExistence type="predicted"/>
<reference evidence="1 2" key="1">
    <citation type="submission" date="2024-04" db="EMBL/GenBank/DDBJ databases">
        <title>Phyllosticta paracitricarpa is synonymous to the EU quarantine fungus P. citricarpa based on phylogenomic analyses.</title>
        <authorList>
            <consortium name="Lawrence Berkeley National Laboratory"/>
            <person name="Van Ingen-Buijs V.A."/>
            <person name="Van Westerhoven A.C."/>
            <person name="Haridas S."/>
            <person name="Skiadas P."/>
            <person name="Martin F."/>
            <person name="Groenewald J.Z."/>
            <person name="Crous P.W."/>
            <person name="Seidl M.F."/>
        </authorList>
    </citation>
    <scope>NUCLEOTIDE SEQUENCE [LARGE SCALE GENOMIC DNA]</scope>
    <source>
        <strain evidence="1 2">CBS 123374</strain>
    </source>
</reference>
<name>A0ABR1YKL1_9PEZI</name>
<dbReference type="EMBL" id="JBBWRZ010000007">
    <property type="protein sequence ID" value="KAK8232332.1"/>
    <property type="molecule type" value="Genomic_DNA"/>
</dbReference>
<gene>
    <name evidence="1" type="ORF">HDK90DRAFT_535100</name>
</gene>
<organism evidence="1 2">
    <name type="scientific">Phyllosticta capitalensis</name>
    <dbReference type="NCBI Taxonomy" id="121624"/>
    <lineage>
        <taxon>Eukaryota</taxon>
        <taxon>Fungi</taxon>
        <taxon>Dikarya</taxon>
        <taxon>Ascomycota</taxon>
        <taxon>Pezizomycotina</taxon>
        <taxon>Dothideomycetes</taxon>
        <taxon>Dothideomycetes incertae sedis</taxon>
        <taxon>Botryosphaeriales</taxon>
        <taxon>Phyllostictaceae</taxon>
        <taxon>Phyllosticta</taxon>
    </lineage>
</organism>
<evidence type="ECO:0000313" key="1">
    <source>
        <dbReference type="EMBL" id="KAK8232332.1"/>
    </source>
</evidence>
<protein>
    <recommendedName>
        <fullName evidence="3">ATP-dependent DNA helicase</fullName>
    </recommendedName>
</protein>
<dbReference type="Proteomes" id="UP001492380">
    <property type="component" value="Unassembled WGS sequence"/>
</dbReference>
<keyword evidence="2" id="KW-1185">Reference proteome</keyword>
<sequence length="233" mass="26257">MDKLKTGGDSGPIVRLCRLVSRSSVLQLPSYRHLWVRMQDEVAAGVDRRDFSRRPYRVDNKSSIINHLAALMGLDENRRLAFRGLLGIDQTYDAYGTSLELVDELALLINEENERLLLQIQTRETCPICETHGDAMLFLEIVDNMGADRIEQFGRFKIAALACRTSTSPVTRSSSPSRRSIWVDKRLKQIKGNNLRLGGLSAILSGDFWQLMPVKGLALFINSSNDPEDQHGR</sequence>
<comment type="caution">
    <text evidence="1">The sequence shown here is derived from an EMBL/GenBank/DDBJ whole genome shotgun (WGS) entry which is preliminary data.</text>
</comment>
<accession>A0ABR1YKL1</accession>
<evidence type="ECO:0008006" key="3">
    <source>
        <dbReference type="Google" id="ProtNLM"/>
    </source>
</evidence>
<evidence type="ECO:0000313" key="2">
    <source>
        <dbReference type="Proteomes" id="UP001492380"/>
    </source>
</evidence>